<reference evidence="1 2" key="1">
    <citation type="submission" date="2019-02" db="EMBL/GenBank/DDBJ databases">
        <title>Genomic Encyclopedia of Archaeal and Bacterial Type Strains, Phase II (KMG-II): from individual species to whole genera.</title>
        <authorList>
            <person name="Goeker M."/>
        </authorList>
    </citation>
    <scope>NUCLEOTIDE SEQUENCE [LARGE SCALE GENOMIC DNA]</scope>
    <source>
        <strain evidence="1 2">DSM 18101</strain>
    </source>
</reference>
<dbReference type="Gene3D" id="3.90.110.10">
    <property type="entry name" value="Lactate dehydrogenase/glycoside hydrolase, family 4, C-terminal"/>
    <property type="match status" value="1"/>
</dbReference>
<evidence type="ECO:0000313" key="2">
    <source>
        <dbReference type="Proteomes" id="UP000292958"/>
    </source>
</evidence>
<dbReference type="EMBL" id="SHKW01000002">
    <property type="protein sequence ID" value="RZU35704.1"/>
    <property type="molecule type" value="Genomic_DNA"/>
</dbReference>
<comment type="caution">
    <text evidence="1">The sequence shown here is derived from an EMBL/GenBank/DDBJ whole genome shotgun (WGS) entry which is preliminary data.</text>
</comment>
<protein>
    <submittedName>
        <fullName evidence="1">Uncharacterized protein</fullName>
    </submittedName>
</protein>
<evidence type="ECO:0000313" key="1">
    <source>
        <dbReference type="EMBL" id="RZU35704.1"/>
    </source>
</evidence>
<proteinExistence type="predicted"/>
<dbReference type="InterPro" id="IPR015955">
    <property type="entry name" value="Lactate_DH/Glyco_Ohase_4_C"/>
</dbReference>
<gene>
    <name evidence="1" type="ORF">BDD14_5796</name>
</gene>
<keyword evidence="2" id="KW-1185">Reference proteome</keyword>
<dbReference type="GO" id="GO:0016616">
    <property type="term" value="F:oxidoreductase activity, acting on the CH-OH group of donors, NAD or NADP as acceptor"/>
    <property type="evidence" value="ECO:0007669"/>
    <property type="project" value="InterPro"/>
</dbReference>
<organism evidence="1 2">
    <name type="scientific">Edaphobacter modestus</name>
    <dbReference type="NCBI Taxonomy" id="388466"/>
    <lineage>
        <taxon>Bacteria</taxon>
        <taxon>Pseudomonadati</taxon>
        <taxon>Acidobacteriota</taxon>
        <taxon>Terriglobia</taxon>
        <taxon>Terriglobales</taxon>
        <taxon>Acidobacteriaceae</taxon>
        <taxon>Edaphobacter</taxon>
    </lineage>
</organism>
<dbReference type="AlphaFoldDB" id="A0A4Q7YG04"/>
<name>A0A4Q7YG04_9BACT</name>
<dbReference type="Proteomes" id="UP000292958">
    <property type="component" value="Unassembled WGS sequence"/>
</dbReference>
<accession>A0A4Q7YG04</accession>
<sequence length="166" mass="17913">MVPLWSSVKVETNDPTIVNSLAALIERSKEVPLAQRAAKLKSVVFELLQGEQIEEAYEVTRRALPDARIFAQPLITGHAIHSTPNATANATLRFLSATLGTDARPLHGQVVLVGELASIRGVCGVPLTVKRDGWELGTLSISSEEQLSQIRLSAASIANYLMAVRC</sequence>